<evidence type="ECO:0000313" key="1">
    <source>
        <dbReference type="EMBL" id="PAV77778.1"/>
    </source>
</evidence>
<dbReference type="OrthoDB" id="5860691at2759"/>
<comment type="caution">
    <text evidence="1">The sequence shown here is derived from an EMBL/GenBank/DDBJ whole genome shotgun (WGS) entry which is preliminary data.</text>
</comment>
<organism evidence="1 2">
    <name type="scientific">Diploscapter pachys</name>
    <dbReference type="NCBI Taxonomy" id="2018661"/>
    <lineage>
        <taxon>Eukaryota</taxon>
        <taxon>Metazoa</taxon>
        <taxon>Ecdysozoa</taxon>
        <taxon>Nematoda</taxon>
        <taxon>Chromadorea</taxon>
        <taxon>Rhabditida</taxon>
        <taxon>Rhabditina</taxon>
        <taxon>Rhabditomorpha</taxon>
        <taxon>Rhabditoidea</taxon>
        <taxon>Rhabditidae</taxon>
        <taxon>Diploscapter</taxon>
    </lineage>
</organism>
<gene>
    <name evidence="1" type="ORF">WR25_24010</name>
</gene>
<reference evidence="1 2" key="1">
    <citation type="journal article" date="2017" name="Curr. Biol.">
        <title>Genome architecture and evolution of a unichromosomal asexual nematode.</title>
        <authorList>
            <person name="Fradin H."/>
            <person name="Zegar C."/>
            <person name="Gutwein M."/>
            <person name="Lucas J."/>
            <person name="Kovtun M."/>
            <person name="Corcoran D."/>
            <person name="Baugh L.R."/>
            <person name="Kiontke K."/>
            <person name="Gunsalus K."/>
            <person name="Fitch D.H."/>
            <person name="Piano F."/>
        </authorList>
    </citation>
    <scope>NUCLEOTIDE SEQUENCE [LARGE SCALE GENOMIC DNA]</scope>
    <source>
        <strain evidence="1">PF1309</strain>
    </source>
</reference>
<dbReference type="STRING" id="2018661.A0A2A2KV49"/>
<dbReference type="Proteomes" id="UP000218231">
    <property type="component" value="Unassembled WGS sequence"/>
</dbReference>
<sequence length="88" mass="9534">MRKRRSPYFVDSKGVGFLSFIILTLLTSSGVKASYCGSYAVPFSIEILNDGLPVLGCAQPSCIAEPAEDYDDSSFITDNKGITDGFLR</sequence>
<protein>
    <submittedName>
        <fullName evidence="1">Uncharacterized protein</fullName>
    </submittedName>
</protein>
<name>A0A2A2KV49_9BILA</name>
<evidence type="ECO:0000313" key="2">
    <source>
        <dbReference type="Proteomes" id="UP000218231"/>
    </source>
</evidence>
<dbReference type="EMBL" id="LIAE01007660">
    <property type="protein sequence ID" value="PAV77778.1"/>
    <property type="molecule type" value="Genomic_DNA"/>
</dbReference>
<dbReference type="AlphaFoldDB" id="A0A2A2KV49"/>
<keyword evidence="2" id="KW-1185">Reference proteome</keyword>
<accession>A0A2A2KV49</accession>
<proteinExistence type="predicted"/>